<dbReference type="Pfam" id="PF01408">
    <property type="entry name" value="GFO_IDH_MocA"/>
    <property type="match status" value="1"/>
</dbReference>
<evidence type="ECO:0000313" key="3">
    <source>
        <dbReference type="Proteomes" id="UP000247465"/>
    </source>
</evidence>
<dbReference type="EC" id="1.1.1.18" evidence="2"/>
<dbReference type="GO" id="GO:0000166">
    <property type="term" value="F:nucleotide binding"/>
    <property type="evidence" value="ECO:0007669"/>
    <property type="project" value="InterPro"/>
</dbReference>
<dbReference type="InterPro" id="IPR052515">
    <property type="entry name" value="Gfo/Idh/MocA_Oxidoreductase"/>
</dbReference>
<sequence>MPKYRTAIIATGIIARVHARGWLGVPERPVEIATIADTNAEALREFGDFFEVREDKRYKDYREMLDVERPDFVDVCSWHQLHAEMVIAAAARRPRAIICQKPMAVDLREANEMMVACERNQVRLVIAYQRPHHAVWLKARELLRDGIIGKINRIEVDASGNMLNTNSHNIRLALFLMDEPQVEWVMGTVERITDLVERGLPAEDASLGIAACSNGASILIHGNLIKGIGQGCRVFGTDGLMELSTSYHPNSKIPSDAPMYMPEMPSARYNFEIGKACYMNAASNGWREIEAPWHDCWAHQCQETIDWVENKVEEPISSGDRGRSVQEVMMALYESTRKRQRIYLPLKTLINPLRLMVESGDLSVEWPGLHEIRSGILRGEDMK</sequence>
<dbReference type="InterPro" id="IPR036291">
    <property type="entry name" value="NAD(P)-bd_dom_sf"/>
</dbReference>
<accession>A0A2Z4AEY2</accession>
<dbReference type="EMBL" id="CP029803">
    <property type="protein sequence ID" value="AWT59528.1"/>
    <property type="molecule type" value="Genomic_DNA"/>
</dbReference>
<dbReference type="KEGG" id="mtar:DF168_00718"/>
<dbReference type="SUPFAM" id="SSF55347">
    <property type="entry name" value="Glyceraldehyde-3-phosphate dehydrogenase-like, C-terminal domain"/>
    <property type="match status" value="1"/>
</dbReference>
<evidence type="ECO:0000259" key="1">
    <source>
        <dbReference type="Pfam" id="PF01408"/>
    </source>
</evidence>
<evidence type="ECO:0000313" key="2">
    <source>
        <dbReference type="EMBL" id="AWT59528.1"/>
    </source>
</evidence>
<dbReference type="InterPro" id="IPR000683">
    <property type="entry name" value="Gfo/Idh/MocA-like_OxRdtase_N"/>
</dbReference>
<organism evidence="2 3">
    <name type="scientific">Candidatus Moanibacter tarae</name>
    <dbReference type="NCBI Taxonomy" id="2200854"/>
    <lineage>
        <taxon>Bacteria</taxon>
        <taxon>Pseudomonadati</taxon>
        <taxon>Verrucomicrobiota</taxon>
        <taxon>Opitutia</taxon>
        <taxon>Puniceicoccales</taxon>
        <taxon>Puniceicoccales incertae sedis</taxon>
        <taxon>Candidatus Moanibacter</taxon>
    </lineage>
</organism>
<dbReference type="Gene3D" id="3.30.360.10">
    <property type="entry name" value="Dihydrodipicolinate Reductase, domain 2"/>
    <property type="match status" value="1"/>
</dbReference>
<gene>
    <name evidence="2" type="primary">iolG_13</name>
    <name evidence="2" type="ORF">DF168_00718</name>
</gene>
<feature type="domain" description="Gfo/Idh/MocA-like oxidoreductase N-terminal" evidence="1">
    <location>
        <begin position="5"/>
        <end position="127"/>
    </location>
</feature>
<dbReference type="PANTHER" id="PTHR43249">
    <property type="entry name" value="UDP-N-ACETYL-2-AMINO-2-DEOXY-D-GLUCURONATE OXIDASE"/>
    <property type="match status" value="1"/>
</dbReference>
<keyword evidence="2" id="KW-0560">Oxidoreductase</keyword>
<dbReference type="Proteomes" id="UP000247465">
    <property type="component" value="Chromosome"/>
</dbReference>
<proteinExistence type="predicted"/>
<dbReference type="GO" id="GO:0050112">
    <property type="term" value="F:inositol 2-dehydrogenase (NAD+) activity"/>
    <property type="evidence" value="ECO:0007669"/>
    <property type="project" value="UniProtKB-EC"/>
</dbReference>
<dbReference type="SUPFAM" id="SSF51735">
    <property type="entry name" value="NAD(P)-binding Rossmann-fold domains"/>
    <property type="match status" value="1"/>
</dbReference>
<reference evidence="2 3" key="1">
    <citation type="submission" date="2018-06" db="EMBL/GenBank/DDBJ databases">
        <title>Draft Genome Sequence of a Novel Marine Bacterium Related to the Verrucomicrobia.</title>
        <authorList>
            <person name="Vosseberg J."/>
            <person name="Martijn J."/>
            <person name="Ettema T.J.G."/>
        </authorList>
    </citation>
    <scope>NUCLEOTIDE SEQUENCE [LARGE SCALE GENOMIC DNA]</scope>
    <source>
        <strain evidence="2">TARA_B100001123</strain>
    </source>
</reference>
<dbReference type="PANTHER" id="PTHR43249:SF1">
    <property type="entry name" value="D-GLUCOSIDE 3-DEHYDROGENASE"/>
    <property type="match status" value="1"/>
</dbReference>
<name>A0A2Z4AEY2_9BACT</name>
<dbReference type="AlphaFoldDB" id="A0A2Z4AEY2"/>
<protein>
    <submittedName>
        <fullName evidence="2">Myo-inositol 2-dehydrogenase</fullName>
        <ecNumber evidence="2">1.1.1.18</ecNumber>
    </submittedName>
</protein>
<dbReference type="Gene3D" id="3.40.50.720">
    <property type="entry name" value="NAD(P)-binding Rossmann-like Domain"/>
    <property type="match status" value="1"/>
</dbReference>